<dbReference type="OrthoDB" id="121744at2"/>
<dbReference type="InterPro" id="IPR051907">
    <property type="entry name" value="DoxX-like_oxidoreductase"/>
</dbReference>
<evidence type="ECO:0000256" key="1">
    <source>
        <dbReference type="ARBA" id="ARBA00004651"/>
    </source>
</evidence>
<dbReference type="RefSeq" id="WP_100860279.1">
    <property type="nucleotide sequence ID" value="NZ_PGCP01000018.1"/>
</dbReference>
<keyword evidence="5 7" id="KW-1133">Transmembrane helix</keyword>
<evidence type="ECO:0000256" key="4">
    <source>
        <dbReference type="ARBA" id="ARBA00022692"/>
    </source>
</evidence>
<dbReference type="Proteomes" id="UP000232060">
    <property type="component" value="Unassembled WGS sequence"/>
</dbReference>
<keyword evidence="9" id="KW-1185">Reference proteome</keyword>
<keyword evidence="4 7" id="KW-0812">Transmembrane</keyword>
<gene>
    <name evidence="8" type="ORF">CUC44_12655</name>
</gene>
<organism evidence="8 9">
    <name type="scientific">Aeromonas lusitana</name>
    <dbReference type="NCBI Taxonomy" id="931529"/>
    <lineage>
        <taxon>Bacteria</taxon>
        <taxon>Pseudomonadati</taxon>
        <taxon>Pseudomonadota</taxon>
        <taxon>Gammaproteobacteria</taxon>
        <taxon>Aeromonadales</taxon>
        <taxon>Aeromonadaceae</taxon>
        <taxon>Aeromonas</taxon>
    </lineage>
</organism>
<evidence type="ECO:0000256" key="6">
    <source>
        <dbReference type="ARBA" id="ARBA00023136"/>
    </source>
</evidence>
<dbReference type="PANTHER" id="PTHR33452:SF1">
    <property type="entry name" value="INNER MEMBRANE PROTEIN YPHA-RELATED"/>
    <property type="match status" value="1"/>
</dbReference>
<proteinExistence type="inferred from homology"/>
<keyword evidence="6 7" id="KW-0472">Membrane</keyword>
<comment type="subcellular location">
    <subcellularLocation>
        <location evidence="1">Cell membrane</location>
        <topology evidence="1">Multi-pass membrane protein</topology>
    </subcellularLocation>
</comment>
<evidence type="ECO:0008006" key="10">
    <source>
        <dbReference type="Google" id="ProtNLM"/>
    </source>
</evidence>
<sequence length="151" mass="17196">MTEHISSRPLCLWAERAQPWLVGAVLLLARLWVASVFLRSGWLKLSAWDSTLYLFEFEYQVPLLPWQWAAYVGTATELLLPLLLLAGLFTRPVAALLFGFNIMAVISYPTLWAGGFYDHQLWGWMLLTLAVWGAGPLSLDHWRLARGRRAP</sequence>
<dbReference type="Pfam" id="PF07681">
    <property type="entry name" value="DoxX"/>
    <property type="match status" value="1"/>
</dbReference>
<evidence type="ECO:0000313" key="8">
    <source>
        <dbReference type="EMBL" id="PJC92925.1"/>
    </source>
</evidence>
<dbReference type="AlphaFoldDB" id="A0A2M8H8Q6"/>
<dbReference type="GO" id="GO:0005886">
    <property type="term" value="C:plasma membrane"/>
    <property type="evidence" value="ECO:0007669"/>
    <property type="project" value="UniProtKB-SubCell"/>
</dbReference>
<dbReference type="EMBL" id="PGCP01000018">
    <property type="protein sequence ID" value="PJC92925.1"/>
    <property type="molecule type" value="Genomic_DNA"/>
</dbReference>
<feature type="transmembrane region" description="Helical" evidence="7">
    <location>
        <begin position="121"/>
        <end position="139"/>
    </location>
</feature>
<evidence type="ECO:0000256" key="2">
    <source>
        <dbReference type="ARBA" id="ARBA00006679"/>
    </source>
</evidence>
<name>A0A2M8H8Q6_9GAMM</name>
<feature type="transmembrane region" description="Helical" evidence="7">
    <location>
        <begin position="20"/>
        <end position="38"/>
    </location>
</feature>
<dbReference type="PANTHER" id="PTHR33452">
    <property type="entry name" value="OXIDOREDUCTASE CATD-RELATED"/>
    <property type="match status" value="1"/>
</dbReference>
<reference evidence="8 9" key="1">
    <citation type="submission" date="2017-11" db="EMBL/GenBank/DDBJ databases">
        <title>Draft genome sequence of environmental isolate Aeromonas lusitania sp. nov. MDC 2473.</title>
        <authorList>
            <person name="Colston S.M."/>
            <person name="Navarro A."/>
            <person name="Martinez-Murcia A.J."/>
            <person name="Graf J."/>
        </authorList>
    </citation>
    <scope>NUCLEOTIDE SEQUENCE [LARGE SCALE GENOMIC DNA]</scope>
    <source>
        <strain evidence="8 9">MDC 2473</strain>
    </source>
</reference>
<protein>
    <recommendedName>
        <fullName evidence="10">DoxX family protein</fullName>
    </recommendedName>
</protein>
<accession>A0A2M8H8Q6</accession>
<feature type="transmembrane region" description="Helical" evidence="7">
    <location>
        <begin position="68"/>
        <end position="89"/>
    </location>
</feature>
<comment type="similarity">
    <text evidence="2">Belongs to the DoxX family.</text>
</comment>
<dbReference type="InterPro" id="IPR032808">
    <property type="entry name" value="DoxX"/>
</dbReference>
<evidence type="ECO:0000256" key="7">
    <source>
        <dbReference type="SAM" id="Phobius"/>
    </source>
</evidence>
<keyword evidence="3" id="KW-1003">Cell membrane</keyword>
<comment type="caution">
    <text evidence="8">The sequence shown here is derived from an EMBL/GenBank/DDBJ whole genome shotgun (WGS) entry which is preliminary data.</text>
</comment>
<evidence type="ECO:0000256" key="3">
    <source>
        <dbReference type="ARBA" id="ARBA00022475"/>
    </source>
</evidence>
<feature type="transmembrane region" description="Helical" evidence="7">
    <location>
        <begin position="96"/>
        <end position="115"/>
    </location>
</feature>
<evidence type="ECO:0000313" key="9">
    <source>
        <dbReference type="Proteomes" id="UP000232060"/>
    </source>
</evidence>
<evidence type="ECO:0000256" key="5">
    <source>
        <dbReference type="ARBA" id="ARBA00022989"/>
    </source>
</evidence>